<organism evidence="1 2">
    <name type="scientific">Guyanagaster necrorhizus</name>
    <dbReference type="NCBI Taxonomy" id="856835"/>
    <lineage>
        <taxon>Eukaryota</taxon>
        <taxon>Fungi</taxon>
        <taxon>Dikarya</taxon>
        <taxon>Basidiomycota</taxon>
        <taxon>Agaricomycotina</taxon>
        <taxon>Agaricomycetes</taxon>
        <taxon>Agaricomycetidae</taxon>
        <taxon>Agaricales</taxon>
        <taxon>Marasmiineae</taxon>
        <taxon>Physalacriaceae</taxon>
        <taxon>Guyanagaster</taxon>
    </lineage>
</organism>
<dbReference type="RefSeq" id="XP_043033454.1">
    <property type="nucleotide sequence ID" value="XM_043178021.1"/>
</dbReference>
<protein>
    <submittedName>
        <fullName evidence="1">Uncharacterized protein</fullName>
    </submittedName>
</protein>
<name>A0A9P8ALQ7_9AGAR</name>
<proteinExistence type="predicted"/>
<dbReference type="Proteomes" id="UP000812287">
    <property type="component" value="Unassembled WGS sequence"/>
</dbReference>
<gene>
    <name evidence="1" type="ORF">BT62DRAFT_1013204</name>
</gene>
<accession>A0A9P8ALQ7</accession>
<dbReference type="GeneID" id="66100308"/>
<evidence type="ECO:0000313" key="1">
    <source>
        <dbReference type="EMBL" id="KAG7439954.1"/>
    </source>
</evidence>
<dbReference type="EMBL" id="MU250579">
    <property type="protein sequence ID" value="KAG7439954.1"/>
    <property type="molecule type" value="Genomic_DNA"/>
</dbReference>
<keyword evidence="2" id="KW-1185">Reference proteome</keyword>
<sequence>MSSNSIHLPQELIDCIIDTLCDDRAALLSLHGASRCFSNRACSYIFRTVSLRSDLLPRFVELCSQSPRILPYIQDLHVSDYTHEMDESLRWLPNIHSISVVDGPATFVAVIFPTITSLALRNVAFPSHLEFDGFLRRLSRLRHLSLMDVSVPRYCSPPLTVEKYGFVLESLEVHCRASMNAVRITSENDMCPLVISRALKKLTVAISVVDFLPFILKRLSENGGRIKTLCIGPSIAKDFQTGRLFNAIDVRRPANWSGIPCRDTLSDLQHISLTVIDMPNVNPIPSIRWLVNFLSHAPVPSALFSLTLTIAFSRTSNGYFLIFNQGSIWNDVAAALPALARWDIRLTNWDAMRDLEFRTLSPASGAVKRLIEKKLPGSGLWGVTRVGVDYFPEGYKRVSGGTSVRESRAANIFASTLNGGVIRFRLV</sequence>
<evidence type="ECO:0000313" key="2">
    <source>
        <dbReference type="Proteomes" id="UP000812287"/>
    </source>
</evidence>
<dbReference type="AlphaFoldDB" id="A0A9P8ALQ7"/>
<dbReference type="OrthoDB" id="3070253at2759"/>
<reference evidence="1" key="1">
    <citation type="submission" date="2020-11" db="EMBL/GenBank/DDBJ databases">
        <title>Adaptations for nitrogen fixation in a non-lichenized fungal sporocarp promotes dispersal by wood-feeding termites.</title>
        <authorList>
            <consortium name="DOE Joint Genome Institute"/>
            <person name="Koch R.A."/>
            <person name="Yoon G."/>
            <person name="Arayal U."/>
            <person name="Lail K."/>
            <person name="Amirebrahimi M."/>
            <person name="Labutti K."/>
            <person name="Lipzen A."/>
            <person name="Riley R."/>
            <person name="Barry K."/>
            <person name="Henrissat B."/>
            <person name="Grigoriev I.V."/>
            <person name="Herr J.R."/>
            <person name="Aime M.C."/>
        </authorList>
    </citation>
    <scope>NUCLEOTIDE SEQUENCE</scope>
    <source>
        <strain evidence="1">MCA 3950</strain>
    </source>
</reference>
<comment type="caution">
    <text evidence="1">The sequence shown here is derived from an EMBL/GenBank/DDBJ whole genome shotgun (WGS) entry which is preliminary data.</text>
</comment>